<evidence type="ECO:0000313" key="6">
    <source>
        <dbReference type="EMBL" id="RSL31836.1"/>
    </source>
</evidence>
<organism evidence="6 7">
    <name type="scientific">Salibacterium salarium</name>
    <dbReference type="NCBI Taxonomy" id="284579"/>
    <lineage>
        <taxon>Bacteria</taxon>
        <taxon>Bacillati</taxon>
        <taxon>Bacillota</taxon>
        <taxon>Bacilli</taxon>
        <taxon>Bacillales</taxon>
        <taxon>Bacillaceae</taxon>
    </lineage>
</organism>
<dbReference type="PROSITE" id="PS51935">
    <property type="entry name" value="NLPC_P60"/>
    <property type="match status" value="1"/>
</dbReference>
<dbReference type="Pfam" id="PF23795">
    <property type="entry name" value="SH3_YKFC_2nd"/>
    <property type="match status" value="1"/>
</dbReference>
<dbReference type="PANTHER" id="PTHR47053">
    <property type="entry name" value="MUREIN DD-ENDOPEPTIDASE MEPH-RELATED"/>
    <property type="match status" value="1"/>
</dbReference>
<reference evidence="6 7" key="1">
    <citation type="submission" date="2018-10" db="EMBL/GenBank/DDBJ databases">
        <title>Draft genome sequence of Bacillus salarius IM0101, isolated from a hypersaline soil in Inner Mongolia, China.</title>
        <authorList>
            <person name="Yamprayoonswat W."/>
            <person name="Boonvisut S."/>
            <person name="Jumpathong W."/>
            <person name="Sittihan S."/>
            <person name="Ruangsuj P."/>
            <person name="Wanthongcharoen S."/>
            <person name="Thongpramul N."/>
            <person name="Pimmason S."/>
            <person name="Yu B."/>
            <person name="Yasawong M."/>
        </authorList>
    </citation>
    <scope>NUCLEOTIDE SEQUENCE [LARGE SCALE GENOMIC DNA]</scope>
    <source>
        <strain evidence="6 7">IM0101</strain>
    </source>
</reference>
<comment type="similarity">
    <text evidence="1">Belongs to the peptidase C40 family.</text>
</comment>
<dbReference type="Proteomes" id="UP000275076">
    <property type="component" value="Unassembled WGS sequence"/>
</dbReference>
<evidence type="ECO:0000256" key="3">
    <source>
        <dbReference type="ARBA" id="ARBA00022801"/>
    </source>
</evidence>
<dbReference type="Gene3D" id="3.90.1720.10">
    <property type="entry name" value="endopeptidase domain like (from Nostoc punctiforme)"/>
    <property type="match status" value="1"/>
</dbReference>
<dbReference type="InterPro" id="IPR051202">
    <property type="entry name" value="Peptidase_C40"/>
</dbReference>
<protein>
    <submittedName>
        <fullName evidence="6">Peptidoglycan endopeptidase</fullName>
    </submittedName>
</protein>
<name>A0A3R9QRI9_9BACI</name>
<accession>A0A3R9QRI9</accession>
<dbReference type="GO" id="GO:0006508">
    <property type="term" value="P:proteolysis"/>
    <property type="evidence" value="ECO:0007669"/>
    <property type="project" value="UniProtKB-KW"/>
</dbReference>
<dbReference type="SUPFAM" id="SSF54001">
    <property type="entry name" value="Cysteine proteinases"/>
    <property type="match status" value="1"/>
</dbReference>
<evidence type="ECO:0000256" key="4">
    <source>
        <dbReference type="ARBA" id="ARBA00022807"/>
    </source>
</evidence>
<dbReference type="GO" id="GO:0008234">
    <property type="term" value="F:cysteine-type peptidase activity"/>
    <property type="evidence" value="ECO:0007669"/>
    <property type="project" value="UniProtKB-KW"/>
</dbReference>
<proteinExistence type="inferred from homology"/>
<dbReference type="InterPro" id="IPR041382">
    <property type="entry name" value="SH3_16"/>
</dbReference>
<keyword evidence="2" id="KW-0645">Protease</keyword>
<dbReference type="OrthoDB" id="9813368at2"/>
<dbReference type="InterPro" id="IPR057812">
    <property type="entry name" value="SH3_YKFC_2nd"/>
</dbReference>
<keyword evidence="3" id="KW-0378">Hydrolase</keyword>
<comment type="caution">
    <text evidence="6">The sequence shown here is derived from an EMBL/GenBank/DDBJ whole genome shotgun (WGS) entry which is preliminary data.</text>
</comment>
<feature type="domain" description="NlpC/P60" evidence="5">
    <location>
        <begin position="193"/>
        <end position="317"/>
    </location>
</feature>
<dbReference type="AlphaFoldDB" id="A0A3R9QRI9"/>
<keyword evidence="7" id="KW-1185">Reference proteome</keyword>
<evidence type="ECO:0000256" key="2">
    <source>
        <dbReference type="ARBA" id="ARBA00022670"/>
    </source>
</evidence>
<dbReference type="InterPro" id="IPR000064">
    <property type="entry name" value="NLP_P60_dom"/>
</dbReference>
<dbReference type="Gene3D" id="2.30.30.40">
    <property type="entry name" value="SH3 Domains"/>
    <property type="match status" value="2"/>
</dbReference>
<sequence length="318" mass="35395">MEDIMWELEKEMQNEKQTYVDVSVMSVWAEPAQTRELDAPALSNPVQPWEWTESMTLDDKLWLVGNLDTQALYGMEVEVLEEEGEWVKVAVDGQPTPLHEEGYPGWVPKDQITESASFQRVQDNDIASITSPTASLFEGKALETESIEVSFNTRLPVISEQAEKVEVATPSDGNKWLDKEDVSVYEDIDDISTPSANDLVETAESFMGLPYLWAGVSGFGFDCSGFTHTVYKAHGITIPRDSSVQAQEGEKVERENLQVGDLVFFARNGGTGDVHHVGMYVGNGEMIHSPNSRSTVEKVVINESDYADSYHSASRYLP</sequence>
<evidence type="ECO:0000259" key="5">
    <source>
        <dbReference type="PROSITE" id="PS51935"/>
    </source>
</evidence>
<dbReference type="PANTHER" id="PTHR47053:SF3">
    <property type="entry name" value="GAMMA-D-GLUTAMYL-L-LYSINE DIPEPTIDYL-PEPTIDASE"/>
    <property type="match status" value="1"/>
</dbReference>
<gene>
    <name evidence="6" type="ORF">D7Z54_18740</name>
</gene>
<dbReference type="Pfam" id="PF00877">
    <property type="entry name" value="NLPC_P60"/>
    <property type="match status" value="1"/>
</dbReference>
<dbReference type="EMBL" id="RBVX01000020">
    <property type="protein sequence ID" value="RSL31836.1"/>
    <property type="molecule type" value="Genomic_DNA"/>
</dbReference>
<dbReference type="Pfam" id="PF18348">
    <property type="entry name" value="SH3_16"/>
    <property type="match status" value="1"/>
</dbReference>
<keyword evidence="4" id="KW-0788">Thiol protease</keyword>
<dbReference type="InterPro" id="IPR038765">
    <property type="entry name" value="Papain-like_cys_pep_sf"/>
</dbReference>
<evidence type="ECO:0000256" key="1">
    <source>
        <dbReference type="ARBA" id="ARBA00007074"/>
    </source>
</evidence>
<evidence type="ECO:0000313" key="7">
    <source>
        <dbReference type="Proteomes" id="UP000275076"/>
    </source>
</evidence>